<dbReference type="PROSITE" id="PS00653">
    <property type="entry name" value="GLYCOSYL_HYDROL_F1_2"/>
    <property type="match status" value="1"/>
</dbReference>
<reference evidence="8" key="1">
    <citation type="journal article" date="2019" name="Int. J. Syst. Evol. Microbiol.">
        <title>The Global Catalogue of Microorganisms (GCM) 10K type strain sequencing project: providing services to taxonomists for standard genome sequencing and annotation.</title>
        <authorList>
            <consortium name="The Broad Institute Genomics Platform"/>
            <consortium name="The Broad Institute Genome Sequencing Center for Infectious Disease"/>
            <person name="Wu L."/>
            <person name="Ma J."/>
        </authorList>
    </citation>
    <scope>NUCLEOTIDE SEQUENCE [LARGE SCALE GENOMIC DNA]</scope>
    <source>
        <strain evidence="8">CCM 9110</strain>
    </source>
</reference>
<keyword evidence="3 6" id="KW-0326">Glycosidase</keyword>
<dbReference type="InterPro" id="IPR001360">
    <property type="entry name" value="Glyco_hydro_1"/>
</dbReference>
<dbReference type="InterPro" id="IPR018120">
    <property type="entry name" value="Glyco_hydro_1_AS"/>
</dbReference>
<dbReference type="Proteomes" id="UP001597199">
    <property type="component" value="Unassembled WGS sequence"/>
</dbReference>
<dbReference type="EMBL" id="JBHTOA010000028">
    <property type="protein sequence ID" value="MFD1398962.1"/>
    <property type="molecule type" value="Genomic_DNA"/>
</dbReference>
<dbReference type="PROSITE" id="PS00572">
    <property type="entry name" value="GLYCOSYL_HYDROL_F1_1"/>
    <property type="match status" value="1"/>
</dbReference>
<dbReference type="SUPFAM" id="SSF51445">
    <property type="entry name" value="(Trans)glycosidases"/>
    <property type="match status" value="1"/>
</dbReference>
<evidence type="ECO:0000256" key="2">
    <source>
        <dbReference type="ARBA" id="ARBA00022801"/>
    </source>
</evidence>
<evidence type="ECO:0000256" key="6">
    <source>
        <dbReference type="RuleBase" id="RU004468"/>
    </source>
</evidence>
<organism evidence="7 8">
    <name type="scientific">Lacticaseibacillus suilingensis</name>
    <dbReference type="NCBI Taxonomy" id="2799577"/>
    <lineage>
        <taxon>Bacteria</taxon>
        <taxon>Bacillati</taxon>
        <taxon>Bacillota</taxon>
        <taxon>Bacilli</taxon>
        <taxon>Lactobacillales</taxon>
        <taxon>Lactobacillaceae</taxon>
        <taxon>Lacticaseibacillus</taxon>
    </lineage>
</organism>
<proteinExistence type="inferred from homology"/>
<sequence length="458" mass="52759">MLNQPFFWGASLSAHQTEGAVNIDGKQPSVQDTRPRNNHTIADFSIAVDHYHHFNEDFQMLAEMNANALRISFAWTRIINQDGSVNQLGLDHYDQVINALLALDITPIVTTYHFDLPDTLQQAGGWHNPATIEAYLQYTRVLFEHFGDRVKYWLTINEPNIMLLADTKILGIHDTNEGRYKSYYNMMIAEKYAFQQCHELVPEGKIGPVPNISYVYPLSSKPEDVRAALDFNVIRNWAYLDFSVRCQLNPVFKAHLEKLGIDLHILPEHQALVDENRPDFIGFNYYTTATVSFPQAGEARSAGVSDQQSEDVYEPNFYKGVTNPYLTKNAFNWTVDPLGLQTSLEQTNDRYGLPIIITENGLGAYDEMTDDYKIHDQYRIEYLQQHLAAVDAAIANGVEVQGYLPWSSIDLISVHEGIRKRYGFIYVDRTDDDLKEMKRYPKDSYYWFQRVIKERSNR</sequence>
<dbReference type="RefSeq" id="WP_204119760.1">
    <property type="nucleotide sequence ID" value="NZ_BOLV01000027.1"/>
</dbReference>
<dbReference type="Pfam" id="PF00232">
    <property type="entry name" value="Glyco_hydro_1"/>
    <property type="match status" value="1"/>
</dbReference>
<comment type="similarity">
    <text evidence="1 5">Belongs to the glycosyl hydrolase 1 family.</text>
</comment>
<protein>
    <submittedName>
        <fullName evidence="7">Glycoside hydrolase family 1 protein</fullName>
        <ecNumber evidence="7">3.2.1.-</ecNumber>
    </submittedName>
</protein>
<dbReference type="PANTHER" id="PTHR10353">
    <property type="entry name" value="GLYCOSYL HYDROLASE"/>
    <property type="match status" value="1"/>
</dbReference>
<keyword evidence="8" id="KW-1185">Reference proteome</keyword>
<evidence type="ECO:0000256" key="3">
    <source>
        <dbReference type="ARBA" id="ARBA00023295"/>
    </source>
</evidence>
<dbReference type="PRINTS" id="PR00131">
    <property type="entry name" value="GLHYDRLASE1"/>
</dbReference>
<dbReference type="InterPro" id="IPR033132">
    <property type="entry name" value="GH_1_N_CS"/>
</dbReference>
<name>A0ABW4BIL7_9LACO</name>
<evidence type="ECO:0000256" key="4">
    <source>
        <dbReference type="PROSITE-ProRule" id="PRU10055"/>
    </source>
</evidence>
<gene>
    <name evidence="7" type="ORF">ACFQ41_06540</name>
</gene>
<dbReference type="Gene3D" id="3.20.20.80">
    <property type="entry name" value="Glycosidases"/>
    <property type="match status" value="1"/>
</dbReference>
<dbReference type="PANTHER" id="PTHR10353:SF122">
    <property type="entry name" value="6-PHOSPHO-BETA-GLUCOSIDASE ASCB-RELATED"/>
    <property type="match status" value="1"/>
</dbReference>
<accession>A0ABW4BIL7</accession>
<dbReference type="EC" id="3.2.1.-" evidence="7"/>
<evidence type="ECO:0000256" key="1">
    <source>
        <dbReference type="ARBA" id="ARBA00010838"/>
    </source>
</evidence>
<comment type="caution">
    <text evidence="7">The sequence shown here is derived from an EMBL/GenBank/DDBJ whole genome shotgun (WGS) entry which is preliminary data.</text>
</comment>
<dbReference type="GO" id="GO:0016798">
    <property type="term" value="F:hydrolase activity, acting on glycosyl bonds"/>
    <property type="evidence" value="ECO:0007669"/>
    <property type="project" value="UniProtKB-KW"/>
</dbReference>
<evidence type="ECO:0000256" key="5">
    <source>
        <dbReference type="RuleBase" id="RU003690"/>
    </source>
</evidence>
<evidence type="ECO:0000313" key="8">
    <source>
        <dbReference type="Proteomes" id="UP001597199"/>
    </source>
</evidence>
<evidence type="ECO:0000313" key="7">
    <source>
        <dbReference type="EMBL" id="MFD1398962.1"/>
    </source>
</evidence>
<dbReference type="InterPro" id="IPR017853">
    <property type="entry name" value="GH"/>
</dbReference>
<feature type="active site" description="Nucleophile" evidence="4">
    <location>
        <position position="359"/>
    </location>
</feature>
<keyword evidence="2 6" id="KW-0378">Hydrolase</keyword>